<keyword evidence="1" id="KW-0472">Membrane</keyword>
<dbReference type="AlphaFoldDB" id="A0A5N6UIJ5"/>
<sequence length="75" mass="8248">MCCCPPGTSTLIPRPIVLTTMLALVFAGAVVSTVMTLLSVCGDAVYWHPCMTLIWILILPVACWSIVFHQLWTQL</sequence>
<evidence type="ECO:0000256" key="1">
    <source>
        <dbReference type="SAM" id="Phobius"/>
    </source>
</evidence>
<dbReference type="Proteomes" id="UP000326950">
    <property type="component" value="Unassembled WGS sequence"/>
</dbReference>
<reference evidence="2 3" key="1">
    <citation type="submission" date="2019-04" db="EMBL/GenBank/DDBJ databases">
        <title>Friends and foes A comparative genomics study of 23 Aspergillus species from section Flavi.</title>
        <authorList>
            <consortium name="DOE Joint Genome Institute"/>
            <person name="Kjaerbolling I."/>
            <person name="Vesth T."/>
            <person name="Frisvad J.C."/>
            <person name="Nybo J.L."/>
            <person name="Theobald S."/>
            <person name="Kildgaard S."/>
            <person name="Isbrandt T."/>
            <person name="Kuo A."/>
            <person name="Sato A."/>
            <person name="Lyhne E.K."/>
            <person name="Kogle M.E."/>
            <person name="Wiebenga A."/>
            <person name="Kun R.S."/>
            <person name="Lubbers R.J."/>
            <person name="Makela M.R."/>
            <person name="Barry K."/>
            <person name="Chovatia M."/>
            <person name="Clum A."/>
            <person name="Daum C."/>
            <person name="Haridas S."/>
            <person name="He G."/>
            <person name="LaButti K."/>
            <person name="Lipzen A."/>
            <person name="Mondo S."/>
            <person name="Riley R."/>
            <person name="Salamov A."/>
            <person name="Simmons B.A."/>
            <person name="Magnuson J.K."/>
            <person name="Henrissat B."/>
            <person name="Mortensen U.H."/>
            <person name="Larsen T.O."/>
            <person name="Devries R.P."/>
            <person name="Grigoriev I.V."/>
            <person name="Machida M."/>
            <person name="Baker S.E."/>
            <person name="Andersen M.R."/>
        </authorList>
    </citation>
    <scope>NUCLEOTIDE SEQUENCE [LARGE SCALE GENOMIC DNA]</scope>
    <source>
        <strain evidence="2 3">CBS 117626</strain>
    </source>
</reference>
<feature type="transmembrane region" description="Helical" evidence="1">
    <location>
        <begin position="53"/>
        <end position="72"/>
    </location>
</feature>
<name>A0A5N6UIJ5_ASPTM</name>
<accession>A0A5N6UIJ5</accession>
<organism evidence="2 3">
    <name type="scientific">Aspergillus tamarii</name>
    <dbReference type="NCBI Taxonomy" id="41984"/>
    <lineage>
        <taxon>Eukaryota</taxon>
        <taxon>Fungi</taxon>
        <taxon>Dikarya</taxon>
        <taxon>Ascomycota</taxon>
        <taxon>Pezizomycotina</taxon>
        <taxon>Eurotiomycetes</taxon>
        <taxon>Eurotiomycetidae</taxon>
        <taxon>Eurotiales</taxon>
        <taxon>Aspergillaceae</taxon>
        <taxon>Aspergillus</taxon>
        <taxon>Aspergillus subgen. Circumdati</taxon>
    </lineage>
</organism>
<evidence type="ECO:0000313" key="2">
    <source>
        <dbReference type="EMBL" id="KAE8158447.1"/>
    </source>
</evidence>
<dbReference type="EMBL" id="ML738695">
    <property type="protein sequence ID" value="KAE8158447.1"/>
    <property type="molecule type" value="Genomic_DNA"/>
</dbReference>
<gene>
    <name evidence="2" type="ORF">BDV40DRAFT_275707</name>
</gene>
<evidence type="ECO:0000313" key="3">
    <source>
        <dbReference type="Proteomes" id="UP000326950"/>
    </source>
</evidence>
<keyword evidence="1" id="KW-1133">Transmembrane helix</keyword>
<feature type="transmembrane region" description="Helical" evidence="1">
    <location>
        <begin position="16"/>
        <end position="41"/>
    </location>
</feature>
<protein>
    <submittedName>
        <fullName evidence="2">Uncharacterized protein</fullName>
    </submittedName>
</protein>
<keyword evidence="1" id="KW-0812">Transmembrane</keyword>
<proteinExistence type="predicted"/>
<dbReference type="OrthoDB" id="10537855at2759"/>
<keyword evidence="3" id="KW-1185">Reference proteome</keyword>